<evidence type="ECO:0000313" key="2">
    <source>
        <dbReference type="EMBL" id="AYG02814.1"/>
    </source>
</evidence>
<dbReference type="CDD" id="cd01285">
    <property type="entry name" value="nucleoside_deaminase"/>
    <property type="match status" value="1"/>
</dbReference>
<evidence type="ECO:0000259" key="1">
    <source>
        <dbReference type="PROSITE" id="PS51747"/>
    </source>
</evidence>
<feature type="domain" description="CMP/dCMP-type deaminase" evidence="1">
    <location>
        <begin position="12"/>
        <end position="135"/>
    </location>
</feature>
<dbReference type="PANTHER" id="PTHR11079:SF161">
    <property type="entry name" value="CMP_DCMP-TYPE DEAMINASE DOMAIN-CONTAINING PROTEIN"/>
    <property type="match status" value="1"/>
</dbReference>
<reference evidence="2 3" key="1">
    <citation type="submission" date="2018-09" db="EMBL/GenBank/DDBJ databases">
        <title>Genome sequencing of strain 2DFW10M-5.</title>
        <authorList>
            <person name="Heo J."/>
            <person name="Kim S.-J."/>
            <person name="Kwon S.-W."/>
        </authorList>
    </citation>
    <scope>NUCLEOTIDE SEQUENCE [LARGE SCALE GENOMIC DNA]</scope>
    <source>
        <strain evidence="2 3">2DFW10M-5</strain>
    </source>
</reference>
<dbReference type="InterPro" id="IPR016193">
    <property type="entry name" value="Cytidine_deaminase-like"/>
</dbReference>
<sequence length="167" mass="18054">MSTDSAAALHHADDLRWLSAAVRLAEQNVRDGGGPFGAIIVKDGQQLSTGQNRVTRDNDPTAHAEVEAIRAAGRALGTFLLAGTTLYTSCEPCPLCISAALWGRVDRIVFAANKMDAAAAGFDDHEFYELLAQPRDGWTLPVVQELRTADAAEPFELWNRNDGKVAY</sequence>
<dbReference type="AlphaFoldDB" id="A0A387BKX1"/>
<dbReference type="OrthoDB" id="9802676at2"/>
<dbReference type="RefSeq" id="WP_120788348.1">
    <property type="nucleotide sequence ID" value="NZ_CP032624.1"/>
</dbReference>
<dbReference type="GO" id="GO:0047974">
    <property type="term" value="F:guanosine deaminase activity"/>
    <property type="evidence" value="ECO:0007669"/>
    <property type="project" value="TreeGrafter"/>
</dbReference>
<accession>A0A387BKX1</accession>
<evidence type="ECO:0000313" key="3">
    <source>
        <dbReference type="Proteomes" id="UP000275069"/>
    </source>
</evidence>
<dbReference type="InterPro" id="IPR002125">
    <property type="entry name" value="CMP_dCMP_dom"/>
</dbReference>
<protein>
    <submittedName>
        <fullName evidence="2">Nucleoside deaminase</fullName>
    </submittedName>
</protein>
<dbReference type="PANTHER" id="PTHR11079">
    <property type="entry name" value="CYTOSINE DEAMINASE FAMILY MEMBER"/>
    <property type="match status" value="1"/>
</dbReference>
<dbReference type="Proteomes" id="UP000275069">
    <property type="component" value="Chromosome"/>
</dbReference>
<dbReference type="Gene3D" id="3.40.140.10">
    <property type="entry name" value="Cytidine Deaminase, domain 2"/>
    <property type="match status" value="1"/>
</dbReference>
<dbReference type="EMBL" id="CP032624">
    <property type="protein sequence ID" value="AYG02814.1"/>
    <property type="molecule type" value="Genomic_DNA"/>
</dbReference>
<dbReference type="Pfam" id="PF00383">
    <property type="entry name" value="dCMP_cyt_deam_1"/>
    <property type="match status" value="1"/>
</dbReference>
<dbReference type="PROSITE" id="PS51747">
    <property type="entry name" value="CYT_DCMP_DEAMINASES_2"/>
    <property type="match status" value="1"/>
</dbReference>
<organism evidence="2 3">
    <name type="scientific">Gryllotalpicola protaetiae</name>
    <dbReference type="NCBI Taxonomy" id="2419771"/>
    <lineage>
        <taxon>Bacteria</taxon>
        <taxon>Bacillati</taxon>
        <taxon>Actinomycetota</taxon>
        <taxon>Actinomycetes</taxon>
        <taxon>Micrococcales</taxon>
        <taxon>Microbacteriaceae</taxon>
        <taxon>Gryllotalpicola</taxon>
    </lineage>
</organism>
<gene>
    <name evidence="2" type="ORF">D7I44_04280</name>
</gene>
<dbReference type="GO" id="GO:0006152">
    <property type="term" value="P:purine nucleoside catabolic process"/>
    <property type="evidence" value="ECO:0007669"/>
    <property type="project" value="TreeGrafter"/>
</dbReference>
<proteinExistence type="predicted"/>
<keyword evidence="3" id="KW-1185">Reference proteome</keyword>
<name>A0A387BKX1_9MICO</name>
<dbReference type="SUPFAM" id="SSF53927">
    <property type="entry name" value="Cytidine deaminase-like"/>
    <property type="match status" value="1"/>
</dbReference>
<dbReference type="KEGG" id="gry:D7I44_04280"/>